<protein>
    <submittedName>
        <fullName evidence="1">Uncharacterized protein</fullName>
    </submittedName>
</protein>
<dbReference type="Gene3D" id="1.25.40.10">
    <property type="entry name" value="Tetratricopeptide repeat domain"/>
    <property type="match status" value="1"/>
</dbReference>
<dbReference type="SUPFAM" id="SSF81901">
    <property type="entry name" value="HCP-like"/>
    <property type="match status" value="1"/>
</dbReference>
<accession>A0A397V6F6</accession>
<keyword evidence="2" id="KW-1185">Reference proteome</keyword>
<reference evidence="1 2" key="1">
    <citation type="submission" date="2018-06" db="EMBL/GenBank/DDBJ databases">
        <title>Comparative genomics reveals the genomic features of Rhizophagus irregularis, R. cerebriforme, R. diaphanum and Gigaspora rosea, and their symbiotic lifestyle signature.</title>
        <authorList>
            <person name="Morin E."/>
            <person name="San Clemente H."/>
            <person name="Chen E.C.H."/>
            <person name="De La Providencia I."/>
            <person name="Hainaut M."/>
            <person name="Kuo A."/>
            <person name="Kohler A."/>
            <person name="Murat C."/>
            <person name="Tang N."/>
            <person name="Roy S."/>
            <person name="Loubradou J."/>
            <person name="Henrissat B."/>
            <person name="Grigoriev I.V."/>
            <person name="Corradi N."/>
            <person name="Roux C."/>
            <person name="Martin F.M."/>
        </authorList>
    </citation>
    <scope>NUCLEOTIDE SEQUENCE [LARGE SCALE GENOMIC DNA]</scope>
    <source>
        <strain evidence="1 2">DAOM 194757</strain>
    </source>
</reference>
<dbReference type="InterPro" id="IPR011990">
    <property type="entry name" value="TPR-like_helical_dom_sf"/>
</dbReference>
<dbReference type="OrthoDB" id="2384430at2759"/>
<dbReference type="AlphaFoldDB" id="A0A397V6F6"/>
<organism evidence="1 2">
    <name type="scientific">Gigaspora rosea</name>
    <dbReference type="NCBI Taxonomy" id="44941"/>
    <lineage>
        <taxon>Eukaryota</taxon>
        <taxon>Fungi</taxon>
        <taxon>Fungi incertae sedis</taxon>
        <taxon>Mucoromycota</taxon>
        <taxon>Glomeromycotina</taxon>
        <taxon>Glomeromycetes</taxon>
        <taxon>Diversisporales</taxon>
        <taxon>Gigasporaceae</taxon>
        <taxon>Gigaspora</taxon>
    </lineage>
</organism>
<sequence length="353" mass="40345">MIHFSCPVQIIKRAMGSEEATTEFIVDKIEQASDRAMRKSNCGGSMQEHYAIKSTYIRHLPKLFHLLTDKNRIGWTEKEVEPRVPSIAGEADMEEQRDDDGNDEVAFTNDLKSTKVGHTLGINKLGNCYQNGIGIEKHKPKAFDNYQKPVDTAHIGATWDLKRCYQKDIDVMKDESKVITHRLDINRVGEINSYENGIGVEMDGHKTLNIHQRFAPDECEAFEWHLKNTKEVFGSTGKFETCCQIGKGTVKDERMAFKWDLKSAKCGKLPKSYESLETVCMVWKMKIESFKTQIVVTQCKNQKVKMLSCKMLNDCAKVNQECNLSNNDIQEMCSAWMESCTNQRSTNLKETCR</sequence>
<proteinExistence type="predicted"/>
<dbReference type="STRING" id="44941.A0A397V6F6"/>
<name>A0A397V6F6_9GLOM</name>
<gene>
    <name evidence="1" type="ORF">C2G38_2037253</name>
</gene>
<dbReference type="EMBL" id="QKWP01000567">
    <property type="protein sequence ID" value="RIB18025.1"/>
    <property type="molecule type" value="Genomic_DNA"/>
</dbReference>
<dbReference type="Proteomes" id="UP000266673">
    <property type="component" value="Unassembled WGS sequence"/>
</dbReference>
<evidence type="ECO:0000313" key="1">
    <source>
        <dbReference type="EMBL" id="RIB18025.1"/>
    </source>
</evidence>
<comment type="caution">
    <text evidence="1">The sequence shown here is derived from an EMBL/GenBank/DDBJ whole genome shotgun (WGS) entry which is preliminary data.</text>
</comment>
<evidence type="ECO:0000313" key="2">
    <source>
        <dbReference type="Proteomes" id="UP000266673"/>
    </source>
</evidence>